<organism evidence="2 3">
    <name type="scientific">Malassezia furfur</name>
    <name type="common">Pityriasis versicolor infection agent</name>
    <name type="synonym">Pityrosporum furfur</name>
    <dbReference type="NCBI Taxonomy" id="55194"/>
    <lineage>
        <taxon>Eukaryota</taxon>
        <taxon>Fungi</taxon>
        <taxon>Dikarya</taxon>
        <taxon>Basidiomycota</taxon>
        <taxon>Ustilaginomycotina</taxon>
        <taxon>Malasseziomycetes</taxon>
        <taxon>Malasseziales</taxon>
        <taxon>Malasseziaceae</taxon>
        <taxon>Malassezia</taxon>
    </lineage>
</organism>
<name>A0ABY8EIR8_MALFU</name>
<sequence>MTSQDFSGRLALTDADLSAAYNLRNKVYVEEQGFDADRDMNSLDDISAHLLLINESDKSIQGTLRIIPLPLPEEPLMCYSRSRKDQSPPGHGRSEAQVIAAIVDRQQVLEQSVDSPSALLSGVKLGRIVISSEHRGRGAGRYLLDSAEKWVIQALSNTPVSQGTKTVDANIELSALVIARKFYDRLGYHTDNIEYMEEGKPHMHFEKRVTVRTS</sequence>
<dbReference type="CDD" id="cd04301">
    <property type="entry name" value="NAT_SF"/>
    <property type="match status" value="1"/>
</dbReference>
<dbReference type="Proteomes" id="UP000818624">
    <property type="component" value="Chromosome 1"/>
</dbReference>
<dbReference type="InterPro" id="IPR000182">
    <property type="entry name" value="GNAT_dom"/>
</dbReference>
<protein>
    <recommendedName>
        <fullName evidence="1">N-acetyltransferase domain-containing protein</fullName>
    </recommendedName>
</protein>
<accession>A0ABY8EIR8</accession>
<gene>
    <name evidence="2" type="ORF">GLX27_000266</name>
</gene>
<evidence type="ECO:0000259" key="1">
    <source>
        <dbReference type="PROSITE" id="PS51186"/>
    </source>
</evidence>
<dbReference type="EMBL" id="CP046234">
    <property type="protein sequence ID" value="WFD45644.1"/>
    <property type="molecule type" value="Genomic_DNA"/>
</dbReference>
<evidence type="ECO:0000313" key="3">
    <source>
        <dbReference type="Proteomes" id="UP000818624"/>
    </source>
</evidence>
<dbReference type="Pfam" id="PF13444">
    <property type="entry name" value="Acetyltransf_5"/>
    <property type="match status" value="1"/>
</dbReference>
<dbReference type="SUPFAM" id="SSF55729">
    <property type="entry name" value="Acyl-CoA N-acyltransferases (Nat)"/>
    <property type="match status" value="1"/>
</dbReference>
<dbReference type="Pfam" id="PF13673">
    <property type="entry name" value="Acetyltransf_10"/>
    <property type="match status" value="1"/>
</dbReference>
<dbReference type="Gene3D" id="3.40.630.30">
    <property type="match status" value="1"/>
</dbReference>
<dbReference type="InterPro" id="IPR016181">
    <property type="entry name" value="Acyl_CoA_acyltransferase"/>
</dbReference>
<proteinExistence type="predicted"/>
<feature type="domain" description="N-acetyltransferase" evidence="1">
    <location>
        <begin position="7"/>
        <end position="212"/>
    </location>
</feature>
<keyword evidence="3" id="KW-1185">Reference proteome</keyword>
<reference evidence="2 3" key="1">
    <citation type="journal article" date="2020" name="Elife">
        <title>Loss of centromere function drives karyotype evolution in closely related Malassezia species.</title>
        <authorList>
            <person name="Sankaranarayanan S.R."/>
            <person name="Ianiri G."/>
            <person name="Coelho M.A."/>
            <person name="Reza M.H."/>
            <person name="Thimmappa B.C."/>
            <person name="Ganguly P."/>
            <person name="Vadnala R.N."/>
            <person name="Sun S."/>
            <person name="Siddharthan R."/>
            <person name="Tellgren-Roth C."/>
            <person name="Dawson T.L."/>
            <person name="Heitman J."/>
            <person name="Sanyal K."/>
        </authorList>
    </citation>
    <scope>NUCLEOTIDE SEQUENCE [LARGE SCALE GENOMIC DNA]</scope>
    <source>
        <strain evidence="2">CBS14141</strain>
    </source>
</reference>
<dbReference type="PROSITE" id="PS51186">
    <property type="entry name" value="GNAT"/>
    <property type="match status" value="1"/>
</dbReference>
<evidence type="ECO:0000313" key="2">
    <source>
        <dbReference type="EMBL" id="WFD45644.1"/>
    </source>
</evidence>